<dbReference type="EMBL" id="LK032051">
    <property type="protein sequence ID" value="CDY15095.1"/>
    <property type="molecule type" value="Genomic_DNA"/>
</dbReference>
<proteinExistence type="predicted"/>
<sequence>MSEVTSSVKISRCGDKESKAVLGYGQVSQECGAIDECCWVERRTIQIQDNIWLEGDPGFPILEQCFPKLRTLENTVDKKYGFGPWNRVYSIFSELRSKFDTNRATRKPLYLGIS</sequence>
<gene>
    <name evidence="1" type="primary">BnaC03g44560D</name>
    <name evidence="1" type="ORF">GSBRNA2T00085246001</name>
</gene>
<accession>A0A078FKX3</accession>
<evidence type="ECO:0000313" key="1">
    <source>
        <dbReference type="EMBL" id="CDY15095.1"/>
    </source>
</evidence>
<dbReference type="PaxDb" id="3708-A0A078FKX3"/>
<dbReference type="Gramene" id="CDY15095">
    <property type="protein sequence ID" value="CDY15095"/>
    <property type="gene ID" value="GSBRNA2T00085246001"/>
</dbReference>
<dbReference type="AlphaFoldDB" id="A0A078FKX3"/>
<evidence type="ECO:0000313" key="2">
    <source>
        <dbReference type="Proteomes" id="UP000028999"/>
    </source>
</evidence>
<name>A0A078FKX3_BRANA</name>
<reference evidence="1 2" key="1">
    <citation type="journal article" date="2014" name="Science">
        <title>Plant genetics. Early allopolyploid evolution in the post-Neolithic Brassica napus oilseed genome.</title>
        <authorList>
            <person name="Chalhoub B."/>
            <person name="Denoeud F."/>
            <person name="Liu S."/>
            <person name="Parkin I.A."/>
            <person name="Tang H."/>
            <person name="Wang X."/>
            <person name="Chiquet J."/>
            <person name="Belcram H."/>
            <person name="Tong C."/>
            <person name="Samans B."/>
            <person name="Correa M."/>
            <person name="Da Silva C."/>
            <person name="Just J."/>
            <person name="Falentin C."/>
            <person name="Koh C.S."/>
            <person name="Le Clainche I."/>
            <person name="Bernard M."/>
            <person name="Bento P."/>
            <person name="Noel B."/>
            <person name="Labadie K."/>
            <person name="Alberti A."/>
            <person name="Charles M."/>
            <person name="Arnaud D."/>
            <person name="Guo H."/>
            <person name="Daviaud C."/>
            <person name="Alamery S."/>
            <person name="Jabbari K."/>
            <person name="Zhao M."/>
            <person name="Edger P.P."/>
            <person name="Chelaifa H."/>
            <person name="Tack D."/>
            <person name="Lassalle G."/>
            <person name="Mestiri I."/>
            <person name="Schnel N."/>
            <person name="Le Paslier M.C."/>
            <person name="Fan G."/>
            <person name="Renault V."/>
            <person name="Bayer P.E."/>
            <person name="Golicz A.A."/>
            <person name="Manoli S."/>
            <person name="Lee T.H."/>
            <person name="Thi V.H."/>
            <person name="Chalabi S."/>
            <person name="Hu Q."/>
            <person name="Fan C."/>
            <person name="Tollenaere R."/>
            <person name="Lu Y."/>
            <person name="Battail C."/>
            <person name="Shen J."/>
            <person name="Sidebottom C.H."/>
            <person name="Wang X."/>
            <person name="Canaguier A."/>
            <person name="Chauveau A."/>
            <person name="Berard A."/>
            <person name="Deniot G."/>
            <person name="Guan M."/>
            <person name="Liu Z."/>
            <person name="Sun F."/>
            <person name="Lim Y.P."/>
            <person name="Lyons E."/>
            <person name="Town C.D."/>
            <person name="Bancroft I."/>
            <person name="Wang X."/>
            <person name="Meng J."/>
            <person name="Ma J."/>
            <person name="Pires J.C."/>
            <person name="King G.J."/>
            <person name="Brunel D."/>
            <person name="Delourme R."/>
            <person name="Renard M."/>
            <person name="Aury J.M."/>
            <person name="Adams K.L."/>
            <person name="Batley J."/>
            <person name="Snowdon R.J."/>
            <person name="Tost J."/>
            <person name="Edwards D."/>
            <person name="Zhou Y."/>
            <person name="Hua W."/>
            <person name="Sharpe A.G."/>
            <person name="Paterson A.H."/>
            <person name="Guan C."/>
            <person name="Wincker P."/>
        </authorList>
    </citation>
    <scope>NUCLEOTIDE SEQUENCE [LARGE SCALE GENOMIC DNA]</scope>
    <source>
        <strain evidence="2">cv. Darmor-bzh</strain>
    </source>
</reference>
<organism evidence="1 2">
    <name type="scientific">Brassica napus</name>
    <name type="common">Rape</name>
    <dbReference type="NCBI Taxonomy" id="3708"/>
    <lineage>
        <taxon>Eukaryota</taxon>
        <taxon>Viridiplantae</taxon>
        <taxon>Streptophyta</taxon>
        <taxon>Embryophyta</taxon>
        <taxon>Tracheophyta</taxon>
        <taxon>Spermatophyta</taxon>
        <taxon>Magnoliopsida</taxon>
        <taxon>eudicotyledons</taxon>
        <taxon>Gunneridae</taxon>
        <taxon>Pentapetalae</taxon>
        <taxon>rosids</taxon>
        <taxon>malvids</taxon>
        <taxon>Brassicales</taxon>
        <taxon>Brassicaceae</taxon>
        <taxon>Brassiceae</taxon>
        <taxon>Brassica</taxon>
    </lineage>
</organism>
<dbReference type="Proteomes" id="UP000028999">
    <property type="component" value="Unassembled WGS sequence"/>
</dbReference>
<protein>
    <submittedName>
        <fullName evidence="1">BnaC03g44560D protein</fullName>
    </submittedName>
</protein>
<keyword evidence="2" id="KW-1185">Reference proteome</keyword>